<name>A0A0A8ZC07_ARUDO</name>
<reference evidence="2" key="2">
    <citation type="journal article" date="2015" name="Data Brief">
        <title>Shoot transcriptome of the giant reed, Arundo donax.</title>
        <authorList>
            <person name="Barrero R.A."/>
            <person name="Guerrero F.D."/>
            <person name="Moolhuijzen P."/>
            <person name="Goolsby J.A."/>
            <person name="Tidwell J."/>
            <person name="Bellgard S.E."/>
            <person name="Bellgard M.I."/>
        </authorList>
    </citation>
    <scope>NUCLEOTIDE SEQUENCE</scope>
    <source>
        <tissue evidence="2">Shoot tissue taken approximately 20 cm above the soil surface</tissue>
    </source>
</reference>
<evidence type="ECO:0000313" key="2">
    <source>
        <dbReference type="EMBL" id="JAD36351.1"/>
    </source>
</evidence>
<keyword evidence="1" id="KW-0472">Membrane</keyword>
<keyword evidence="1" id="KW-0812">Transmembrane</keyword>
<sequence length="38" mass="4494">MSMPLFLSDSEFETVILVSTFFLMTLLNSTFWCSRRKD</sequence>
<dbReference type="EMBL" id="GBRH01261544">
    <property type="protein sequence ID" value="JAD36351.1"/>
    <property type="molecule type" value="Transcribed_RNA"/>
</dbReference>
<dbReference type="AlphaFoldDB" id="A0A0A8ZC07"/>
<feature type="transmembrane region" description="Helical" evidence="1">
    <location>
        <begin position="12"/>
        <end position="33"/>
    </location>
</feature>
<keyword evidence="1" id="KW-1133">Transmembrane helix</keyword>
<organism evidence="2">
    <name type="scientific">Arundo donax</name>
    <name type="common">Giant reed</name>
    <name type="synonym">Donax arundinaceus</name>
    <dbReference type="NCBI Taxonomy" id="35708"/>
    <lineage>
        <taxon>Eukaryota</taxon>
        <taxon>Viridiplantae</taxon>
        <taxon>Streptophyta</taxon>
        <taxon>Embryophyta</taxon>
        <taxon>Tracheophyta</taxon>
        <taxon>Spermatophyta</taxon>
        <taxon>Magnoliopsida</taxon>
        <taxon>Liliopsida</taxon>
        <taxon>Poales</taxon>
        <taxon>Poaceae</taxon>
        <taxon>PACMAD clade</taxon>
        <taxon>Arundinoideae</taxon>
        <taxon>Arundineae</taxon>
        <taxon>Arundo</taxon>
    </lineage>
</organism>
<accession>A0A0A8ZC07</accession>
<reference evidence="2" key="1">
    <citation type="submission" date="2014-09" db="EMBL/GenBank/DDBJ databases">
        <authorList>
            <person name="Magalhaes I.L.F."/>
            <person name="Oliveira U."/>
            <person name="Santos F.R."/>
            <person name="Vidigal T.H.D.A."/>
            <person name="Brescovit A.D."/>
            <person name="Santos A.J."/>
        </authorList>
    </citation>
    <scope>NUCLEOTIDE SEQUENCE</scope>
    <source>
        <tissue evidence="2">Shoot tissue taken approximately 20 cm above the soil surface</tissue>
    </source>
</reference>
<evidence type="ECO:0000256" key="1">
    <source>
        <dbReference type="SAM" id="Phobius"/>
    </source>
</evidence>
<protein>
    <submittedName>
        <fullName evidence="2">Uncharacterized protein</fullName>
    </submittedName>
</protein>
<proteinExistence type="predicted"/>